<proteinExistence type="predicted"/>
<dbReference type="EMBL" id="GGEC01054259">
    <property type="protein sequence ID" value="MBX34743.1"/>
    <property type="molecule type" value="Transcribed_RNA"/>
</dbReference>
<name>A0A2P2MWY8_RHIMU</name>
<dbReference type="PANTHER" id="PTHR37174:SF2">
    <property type="entry name" value="FORKHEAD-ASSOCIATED DOMAIN PROTEIN"/>
    <property type="match status" value="1"/>
</dbReference>
<feature type="coiled-coil region" evidence="1">
    <location>
        <begin position="35"/>
        <end position="76"/>
    </location>
</feature>
<accession>A0A2P2MWY8</accession>
<sequence length="289" mass="31800">MILQSGGMIAVVPCRAIQRLPIMCLAANSSTKTSTEQLRLHLDQLNAEAESTRAQANSARLRLMRLSEAAENLKRHAAVSLNSGKENEARELLVQKKKVMQAVERSKDRISLLDELSAKLNEAISLKESQLIGNITSDFQISGDSATGPVRIVSPRQGVTEESDGDEAFGFDALEFTGSKDLQMSSDAEPSSSSEKELLSLTMQISDEDDITRGLKGISFYEDFLEHLDVQLNTIEAELVTIVNVSSLVLNDDEKPKNSKVQQTIELLESIRAIRQRIESIKQGKVDIS</sequence>
<protein>
    <submittedName>
        <fullName evidence="2">Uncharacterized protein</fullName>
    </submittedName>
</protein>
<keyword evidence="1" id="KW-0175">Coiled coil</keyword>
<evidence type="ECO:0000313" key="2">
    <source>
        <dbReference type="EMBL" id="MBX34743.1"/>
    </source>
</evidence>
<reference evidence="2" key="1">
    <citation type="submission" date="2018-02" db="EMBL/GenBank/DDBJ databases">
        <title>Rhizophora mucronata_Transcriptome.</title>
        <authorList>
            <person name="Meera S.P."/>
            <person name="Sreeshan A."/>
            <person name="Augustine A."/>
        </authorList>
    </citation>
    <scope>NUCLEOTIDE SEQUENCE</scope>
    <source>
        <tissue evidence="2">Leaf</tissue>
    </source>
</reference>
<dbReference type="PANTHER" id="PTHR37174">
    <property type="entry name" value="FORKHEAD-ASSOCIATED DOMAIN PROTEIN"/>
    <property type="match status" value="1"/>
</dbReference>
<evidence type="ECO:0000256" key="1">
    <source>
        <dbReference type="SAM" id="Coils"/>
    </source>
</evidence>
<organism evidence="2">
    <name type="scientific">Rhizophora mucronata</name>
    <name type="common">Asiatic mangrove</name>
    <dbReference type="NCBI Taxonomy" id="61149"/>
    <lineage>
        <taxon>Eukaryota</taxon>
        <taxon>Viridiplantae</taxon>
        <taxon>Streptophyta</taxon>
        <taxon>Embryophyta</taxon>
        <taxon>Tracheophyta</taxon>
        <taxon>Spermatophyta</taxon>
        <taxon>Magnoliopsida</taxon>
        <taxon>eudicotyledons</taxon>
        <taxon>Gunneridae</taxon>
        <taxon>Pentapetalae</taxon>
        <taxon>rosids</taxon>
        <taxon>fabids</taxon>
        <taxon>Malpighiales</taxon>
        <taxon>Rhizophoraceae</taxon>
        <taxon>Rhizophora</taxon>
    </lineage>
</organism>
<dbReference type="AlphaFoldDB" id="A0A2P2MWY8"/>